<name>A0A545TX35_9PROT</name>
<dbReference type="Pfam" id="PF04962">
    <property type="entry name" value="KduI"/>
    <property type="match status" value="1"/>
</dbReference>
<feature type="binding site" evidence="7">
    <location>
        <position position="201"/>
    </location>
    <ligand>
        <name>Zn(2+)</name>
        <dbReference type="ChEBI" id="CHEBI:29105"/>
    </ligand>
</feature>
<comment type="caution">
    <text evidence="8">The sequence shown here is derived from an EMBL/GenBank/DDBJ whole genome shotgun (WGS) entry which is preliminary data.</text>
</comment>
<comment type="pathway">
    <text evidence="2 7">Glycan metabolism; pectin degradation; 2-dehydro-3-deoxy-D-gluconate from pectin: step 4/5.</text>
</comment>
<dbReference type="Gene3D" id="2.60.120.520">
    <property type="entry name" value="pectin degrading enzyme 5-keto 4- deoxyuronate isomerase, domain 1"/>
    <property type="match status" value="1"/>
</dbReference>
<comment type="catalytic activity">
    <reaction evidence="1 7">
        <text>5-dehydro-4-deoxy-D-glucuronate = 3-deoxy-D-glycero-2,5-hexodiulosonate</text>
        <dbReference type="Rhea" id="RHEA:23896"/>
        <dbReference type="ChEBI" id="CHEBI:17117"/>
        <dbReference type="ChEBI" id="CHEBI:29071"/>
        <dbReference type="EC" id="5.3.1.17"/>
    </reaction>
</comment>
<dbReference type="HAMAP" id="MF_00687">
    <property type="entry name" value="KduI"/>
    <property type="match status" value="1"/>
</dbReference>
<evidence type="ECO:0000256" key="5">
    <source>
        <dbReference type="ARBA" id="ARBA00022833"/>
    </source>
</evidence>
<dbReference type="SUPFAM" id="SSF51182">
    <property type="entry name" value="RmlC-like cupins"/>
    <property type="match status" value="1"/>
</dbReference>
<dbReference type="InterPro" id="IPR021120">
    <property type="entry name" value="KduI/IolB_isomerase"/>
</dbReference>
<evidence type="ECO:0000313" key="9">
    <source>
        <dbReference type="Proteomes" id="UP000315252"/>
    </source>
</evidence>
<proteinExistence type="inferred from homology"/>
<comment type="similarity">
    <text evidence="3 7">Belongs to the KduI family.</text>
</comment>
<keyword evidence="4 7" id="KW-0479">Metal-binding</keyword>
<sequence>MEIRQACSPKEAKRFNTDELRGNFLFERLFQEGVIQMTYSHIDRTVVGGAVPLAEPLPLVSNKQIGSPGFLDRREIGIFNIGGDATITAGDEDFDLTRTDCLYLPKGGAEVTFASADAGNPARLYFVSTPAHQRTKAKKITAKDANRIDLGTQPDANIRVLRQYIHPDVCQSCQLVMGMTMIEDGSVWNTMPCHSHDRRSEVYLYFDMAQGTRVVHLMGEPDETRHLFVDNEQAVISPGWSIHSGVGTGRYGFIWSMAGDNQDFDDMDFVAMGDLR</sequence>
<dbReference type="PIRSF" id="PIRSF006625">
    <property type="entry name" value="KduI"/>
    <property type="match status" value="1"/>
</dbReference>
<dbReference type="EMBL" id="VHSH01000002">
    <property type="protein sequence ID" value="TQV81785.1"/>
    <property type="molecule type" value="Genomic_DNA"/>
</dbReference>
<comment type="function">
    <text evidence="7">Catalyzes the isomerization of 5-dehydro-4-deoxy-D-glucuronate to 3-deoxy-D-glycero-2,5-hexodiulosonate.</text>
</comment>
<evidence type="ECO:0000256" key="6">
    <source>
        <dbReference type="ARBA" id="ARBA00023235"/>
    </source>
</evidence>
<dbReference type="GO" id="GO:0008697">
    <property type="term" value="F:4-deoxy-L-threo-5-hexosulose-uronate ketol-isomerase activity"/>
    <property type="evidence" value="ECO:0007669"/>
    <property type="project" value="UniProtKB-UniRule"/>
</dbReference>
<dbReference type="AlphaFoldDB" id="A0A545TX35"/>
<keyword evidence="9" id="KW-1185">Reference proteome</keyword>
<accession>A0A545TX35</accession>
<evidence type="ECO:0000256" key="3">
    <source>
        <dbReference type="ARBA" id="ARBA00008086"/>
    </source>
</evidence>
<organism evidence="8 9">
    <name type="scientific">Denitrobaculum tricleocarpae</name>
    <dbReference type="NCBI Taxonomy" id="2591009"/>
    <lineage>
        <taxon>Bacteria</taxon>
        <taxon>Pseudomonadati</taxon>
        <taxon>Pseudomonadota</taxon>
        <taxon>Alphaproteobacteria</taxon>
        <taxon>Rhodospirillales</taxon>
        <taxon>Rhodospirillaceae</taxon>
        <taxon>Denitrobaculum</taxon>
    </lineage>
</organism>
<dbReference type="OrthoDB" id="9770644at2"/>
<reference evidence="8 9" key="1">
    <citation type="submission" date="2019-06" db="EMBL/GenBank/DDBJ databases">
        <title>Whole genome sequence for Rhodospirillaceae sp. R148.</title>
        <authorList>
            <person name="Wang G."/>
        </authorList>
    </citation>
    <scope>NUCLEOTIDE SEQUENCE [LARGE SCALE GENOMIC DNA]</scope>
    <source>
        <strain evidence="8 9">R148</strain>
    </source>
</reference>
<feature type="binding site" evidence="7">
    <location>
        <position position="196"/>
    </location>
    <ligand>
        <name>Zn(2+)</name>
        <dbReference type="ChEBI" id="CHEBI:29105"/>
    </ligand>
</feature>
<dbReference type="GO" id="GO:0042840">
    <property type="term" value="P:D-glucuronate catabolic process"/>
    <property type="evidence" value="ECO:0007669"/>
    <property type="project" value="TreeGrafter"/>
</dbReference>
<gene>
    <name evidence="7 8" type="primary">kduI</name>
    <name evidence="8" type="ORF">FKG95_05965</name>
</gene>
<feature type="binding site" evidence="7">
    <location>
        <position position="194"/>
    </location>
    <ligand>
        <name>Zn(2+)</name>
        <dbReference type="ChEBI" id="CHEBI:29105"/>
    </ligand>
</feature>
<evidence type="ECO:0000313" key="8">
    <source>
        <dbReference type="EMBL" id="TQV81785.1"/>
    </source>
</evidence>
<dbReference type="GO" id="GO:0045490">
    <property type="term" value="P:pectin catabolic process"/>
    <property type="evidence" value="ECO:0007669"/>
    <property type="project" value="UniProtKB-UniRule"/>
</dbReference>
<dbReference type="NCBIfam" id="NF002091">
    <property type="entry name" value="PRK00924.1"/>
    <property type="match status" value="1"/>
</dbReference>
<evidence type="ECO:0000256" key="4">
    <source>
        <dbReference type="ARBA" id="ARBA00022723"/>
    </source>
</evidence>
<comment type="cofactor">
    <cofactor evidence="7">
        <name>Zn(2+)</name>
        <dbReference type="ChEBI" id="CHEBI:29105"/>
    </cofactor>
    <text evidence="7">Binds 1 zinc ion per subunit.</text>
</comment>
<dbReference type="CDD" id="cd20294">
    <property type="entry name" value="cupin_KduI_N"/>
    <property type="match status" value="1"/>
</dbReference>
<evidence type="ECO:0000256" key="1">
    <source>
        <dbReference type="ARBA" id="ARBA00000552"/>
    </source>
</evidence>
<dbReference type="InterPro" id="IPR014710">
    <property type="entry name" value="RmlC-like_jellyroll"/>
</dbReference>
<dbReference type="Gene3D" id="2.60.120.10">
    <property type="entry name" value="Jelly Rolls"/>
    <property type="match status" value="1"/>
</dbReference>
<dbReference type="InterPro" id="IPR027449">
    <property type="entry name" value="KduI_N"/>
</dbReference>
<protein>
    <recommendedName>
        <fullName evidence="7">4-deoxy-L-threo-5-hexosulose-uronate ketol-isomerase</fullName>
        <ecNumber evidence="7">5.3.1.17</ecNumber>
    </recommendedName>
    <alternativeName>
        <fullName evidence="7">5-keto-4-deoxyuronate isomerase</fullName>
    </alternativeName>
    <alternativeName>
        <fullName evidence="7">DKI isomerase</fullName>
    </alternativeName>
</protein>
<dbReference type="EC" id="5.3.1.17" evidence="7"/>
<dbReference type="InterPro" id="IPR011051">
    <property type="entry name" value="RmlC_Cupin_sf"/>
</dbReference>
<dbReference type="PANTHER" id="PTHR38461:SF1">
    <property type="entry name" value="4-DEOXY-L-THREO-5-HEXOSULOSE-URONATE KETOL-ISOMERASE"/>
    <property type="match status" value="1"/>
</dbReference>
<dbReference type="RefSeq" id="WP_142895416.1">
    <property type="nucleotide sequence ID" value="NZ_ML660053.1"/>
</dbReference>
<feature type="binding site" evidence="7">
    <location>
        <position position="243"/>
    </location>
    <ligand>
        <name>Zn(2+)</name>
        <dbReference type="ChEBI" id="CHEBI:29105"/>
    </ligand>
</feature>
<dbReference type="CDD" id="cd20491">
    <property type="entry name" value="cupin_KduI_C"/>
    <property type="match status" value="1"/>
</dbReference>
<evidence type="ECO:0000256" key="2">
    <source>
        <dbReference type="ARBA" id="ARBA00005148"/>
    </source>
</evidence>
<evidence type="ECO:0000256" key="7">
    <source>
        <dbReference type="HAMAP-Rule" id="MF_00687"/>
    </source>
</evidence>
<dbReference type="GO" id="GO:0019698">
    <property type="term" value="P:D-galacturonate catabolic process"/>
    <property type="evidence" value="ECO:0007669"/>
    <property type="project" value="TreeGrafter"/>
</dbReference>
<dbReference type="UniPathway" id="UPA00545">
    <property type="reaction ID" value="UER00826"/>
</dbReference>
<dbReference type="GO" id="GO:0008270">
    <property type="term" value="F:zinc ion binding"/>
    <property type="evidence" value="ECO:0007669"/>
    <property type="project" value="UniProtKB-UniRule"/>
</dbReference>
<dbReference type="PANTHER" id="PTHR38461">
    <property type="entry name" value="4-DEOXY-L-THREO-5-HEXOSULOSE-URONATE KETOL-ISOMERASE"/>
    <property type="match status" value="1"/>
</dbReference>
<keyword evidence="5 7" id="KW-0862">Zinc</keyword>
<dbReference type="InterPro" id="IPR007045">
    <property type="entry name" value="KduI"/>
</dbReference>
<dbReference type="Proteomes" id="UP000315252">
    <property type="component" value="Unassembled WGS sequence"/>
</dbReference>
<keyword evidence="6 7" id="KW-0413">Isomerase</keyword>